<evidence type="ECO:0000313" key="5">
    <source>
        <dbReference type="Proteomes" id="UP000791080"/>
    </source>
</evidence>
<accession>A0ABT1JJ29</accession>
<dbReference type="RefSeq" id="WP_026417229.1">
    <property type="nucleotide sequence ID" value="NZ_AUBJ02000001.1"/>
</dbReference>
<dbReference type="PANTHER" id="PTHR36852:SF1">
    <property type="entry name" value="PROTEIN GVPL 2"/>
    <property type="match status" value="1"/>
</dbReference>
<evidence type="ECO:0000313" key="4">
    <source>
        <dbReference type="EMBL" id="MCP2332188.1"/>
    </source>
</evidence>
<protein>
    <submittedName>
        <fullName evidence="4">Gas vesicle synthesis protein GvpL/GvpF</fullName>
    </submittedName>
</protein>
<comment type="similarity">
    <text evidence="3">Belongs to the gas vesicle GvpF/GvpL family.</text>
</comment>
<comment type="caution">
    <text evidence="4">The sequence shown here is derived from an EMBL/GenBank/DDBJ whole genome shotgun (WGS) entry which is preliminary data.</text>
</comment>
<sequence>MTFYLYGIIRGDHPADLSSHHGVGPDRPPLRVLRDGGLAVVVSEAPRDLRGKRRDLIAHQRVLDALGEQGAVLPFGFGVVSPDEGTVLRELAAGAAHFSHLLDEVDQMVEINVKVTHREDVVLRQILLADPELLRLNERTREGAGHQDRLRLGELVAGALDVRRREDASAVLDVLGPAAHQVSTVPSEVGGPLLNASFLVPRDGMESFHDQVAVAERRFGEWLEIRAVGPLPPYSFVDLRASTAA</sequence>
<proteinExistence type="inferred from homology"/>
<evidence type="ECO:0000256" key="1">
    <source>
        <dbReference type="ARBA" id="ARBA00022987"/>
    </source>
</evidence>
<name>A0ABT1JJ29_ACTCY</name>
<dbReference type="Pfam" id="PF06386">
    <property type="entry name" value="GvpL_GvpF"/>
    <property type="match status" value="1"/>
</dbReference>
<dbReference type="PANTHER" id="PTHR36852">
    <property type="entry name" value="PROTEIN GVPL 2"/>
    <property type="match status" value="1"/>
</dbReference>
<dbReference type="Proteomes" id="UP000791080">
    <property type="component" value="Unassembled WGS sequence"/>
</dbReference>
<comment type="subcellular location">
    <subcellularLocation>
        <location evidence="2">Gas vesicle</location>
    </subcellularLocation>
</comment>
<keyword evidence="1" id="KW-0304">Gas vesicle</keyword>
<gene>
    <name evidence="4" type="ORF">G443_002458</name>
</gene>
<dbReference type="EMBL" id="AUBJ02000001">
    <property type="protein sequence ID" value="MCP2332188.1"/>
    <property type="molecule type" value="Genomic_DNA"/>
</dbReference>
<evidence type="ECO:0000256" key="2">
    <source>
        <dbReference type="ARBA" id="ARBA00035108"/>
    </source>
</evidence>
<dbReference type="InterPro" id="IPR009430">
    <property type="entry name" value="GvpL/GvpF"/>
</dbReference>
<organism evidence="4 5">
    <name type="scientific">Actinoalloteichus caeruleus DSM 43889</name>
    <dbReference type="NCBI Taxonomy" id="1120930"/>
    <lineage>
        <taxon>Bacteria</taxon>
        <taxon>Bacillati</taxon>
        <taxon>Actinomycetota</taxon>
        <taxon>Actinomycetes</taxon>
        <taxon>Pseudonocardiales</taxon>
        <taxon>Pseudonocardiaceae</taxon>
        <taxon>Actinoalloteichus</taxon>
        <taxon>Actinoalloteichus cyanogriseus</taxon>
    </lineage>
</organism>
<keyword evidence="5" id="KW-1185">Reference proteome</keyword>
<reference evidence="4 5" key="1">
    <citation type="submission" date="2022-06" db="EMBL/GenBank/DDBJ databases">
        <title>Genomic Encyclopedia of Type Strains, Phase I: the one thousand microbial genomes (KMG-I) project.</title>
        <authorList>
            <person name="Kyrpides N."/>
        </authorList>
    </citation>
    <scope>NUCLEOTIDE SEQUENCE [LARGE SCALE GENOMIC DNA]</scope>
    <source>
        <strain evidence="4 5">DSM 43889</strain>
    </source>
</reference>
<evidence type="ECO:0000256" key="3">
    <source>
        <dbReference type="ARBA" id="ARBA00035643"/>
    </source>
</evidence>